<keyword evidence="4" id="KW-1003">Cell membrane</keyword>
<keyword evidence="7 8" id="KW-0472">Membrane</keyword>
<dbReference type="GO" id="GO:1990961">
    <property type="term" value="P:xenobiotic detoxification by transmembrane export across the plasma membrane"/>
    <property type="evidence" value="ECO:0007669"/>
    <property type="project" value="InterPro"/>
</dbReference>
<feature type="transmembrane region" description="Helical" evidence="8">
    <location>
        <begin position="164"/>
        <end position="184"/>
    </location>
</feature>
<feature type="transmembrane region" description="Helical" evidence="8">
    <location>
        <begin position="79"/>
        <end position="98"/>
    </location>
</feature>
<dbReference type="InterPro" id="IPR050189">
    <property type="entry name" value="MFS_Efflux_Transporters"/>
</dbReference>
<feature type="transmembrane region" description="Helical" evidence="8">
    <location>
        <begin position="104"/>
        <end position="124"/>
    </location>
</feature>
<proteinExistence type="inferred from homology"/>
<evidence type="ECO:0000256" key="1">
    <source>
        <dbReference type="ARBA" id="ARBA00004651"/>
    </source>
</evidence>
<feature type="transmembrane region" description="Helical" evidence="8">
    <location>
        <begin position="136"/>
        <end position="158"/>
    </location>
</feature>
<dbReference type="SUPFAM" id="SSF103473">
    <property type="entry name" value="MFS general substrate transporter"/>
    <property type="match status" value="1"/>
</dbReference>
<evidence type="ECO:0000256" key="4">
    <source>
        <dbReference type="ARBA" id="ARBA00022475"/>
    </source>
</evidence>
<dbReference type="OrthoDB" id="9800416at2"/>
<organism evidence="10 11">
    <name type="scientific">Nitratireductor basaltis</name>
    <dbReference type="NCBI Taxonomy" id="472175"/>
    <lineage>
        <taxon>Bacteria</taxon>
        <taxon>Pseudomonadati</taxon>
        <taxon>Pseudomonadota</taxon>
        <taxon>Alphaproteobacteria</taxon>
        <taxon>Hyphomicrobiales</taxon>
        <taxon>Phyllobacteriaceae</taxon>
        <taxon>Nitratireductor</taxon>
    </lineage>
</organism>
<dbReference type="eggNOG" id="COG2814">
    <property type="taxonomic scope" value="Bacteria"/>
</dbReference>
<feature type="transmembrane region" description="Helical" evidence="8">
    <location>
        <begin position="249"/>
        <end position="267"/>
    </location>
</feature>
<evidence type="ECO:0000256" key="3">
    <source>
        <dbReference type="ARBA" id="ARBA00022448"/>
    </source>
</evidence>
<feature type="transmembrane region" description="Helical" evidence="8">
    <location>
        <begin position="12"/>
        <end position="35"/>
    </location>
</feature>
<dbReference type="PRINTS" id="PR01035">
    <property type="entry name" value="TCRTETA"/>
</dbReference>
<dbReference type="PROSITE" id="PS50850">
    <property type="entry name" value="MFS"/>
    <property type="match status" value="1"/>
</dbReference>
<feature type="transmembrane region" description="Helical" evidence="8">
    <location>
        <begin position="279"/>
        <end position="299"/>
    </location>
</feature>
<keyword evidence="8" id="KW-0997">Cell inner membrane</keyword>
<dbReference type="InterPro" id="IPR004812">
    <property type="entry name" value="Efflux_drug-R_Bcr/CmlA"/>
</dbReference>
<evidence type="ECO:0000259" key="9">
    <source>
        <dbReference type="PROSITE" id="PS50850"/>
    </source>
</evidence>
<dbReference type="AlphaFoldDB" id="A0A084UAX5"/>
<evidence type="ECO:0000256" key="2">
    <source>
        <dbReference type="ARBA" id="ARBA00006236"/>
    </source>
</evidence>
<dbReference type="InterPro" id="IPR001958">
    <property type="entry name" value="Tet-R_TetA/multi-R_MdtG-like"/>
</dbReference>
<dbReference type="InterPro" id="IPR020846">
    <property type="entry name" value="MFS_dom"/>
</dbReference>
<dbReference type="InterPro" id="IPR011701">
    <property type="entry name" value="MFS"/>
</dbReference>
<comment type="subcellular location">
    <subcellularLocation>
        <location evidence="8">Cell inner membrane</location>
        <topology evidence="8">Multi-pass membrane protein</topology>
    </subcellularLocation>
    <subcellularLocation>
        <location evidence="1">Cell membrane</location>
        <topology evidence="1">Multi-pass membrane protein</topology>
    </subcellularLocation>
</comment>
<dbReference type="STRING" id="472175.EL18_01141"/>
<dbReference type="PANTHER" id="PTHR43124:SF3">
    <property type="entry name" value="CHLORAMPHENICOL EFFLUX PUMP RV0191"/>
    <property type="match status" value="1"/>
</dbReference>
<feature type="transmembrane region" description="Helical" evidence="8">
    <location>
        <begin position="47"/>
        <end position="67"/>
    </location>
</feature>
<keyword evidence="5 8" id="KW-0812">Transmembrane</keyword>
<evidence type="ECO:0000313" key="11">
    <source>
        <dbReference type="Proteomes" id="UP000053675"/>
    </source>
</evidence>
<dbReference type="NCBIfam" id="TIGR00710">
    <property type="entry name" value="efflux_Bcr_CflA"/>
    <property type="match status" value="1"/>
</dbReference>
<feature type="transmembrane region" description="Helical" evidence="8">
    <location>
        <begin position="344"/>
        <end position="365"/>
    </location>
</feature>
<dbReference type="Pfam" id="PF07690">
    <property type="entry name" value="MFS_1"/>
    <property type="match status" value="1"/>
</dbReference>
<dbReference type="PATRIC" id="fig|472175.3.peg.1147"/>
<keyword evidence="3 8" id="KW-0813">Transport</keyword>
<evidence type="ECO:0000256" key="5">
    <source>
        <dbReference type="ARBA" id="ARBA00022692"/>
    </source>
</evidence>
<reference evidence="10 11" key="1">
    <citation type="submission" date="2014-05" db="EMBL/GenBank/DDBJ databases">
        <title>Draft Genome Sequence of Nitratireductor basaltis Strain UMTGB225, A Marine Bacterium Isolated from Green Barrel Tunicate.</title>
        <authorList>
            <person name="Gan H.Y."/>
        </authorList>
    </citation>
    <scope>NUCLEOTIDE SEQUENCE [LARGE SCALE GENOMIC DNA]</scope>
    <source>
        <strain evidence="10 11">UMTGB225</strain>
    </source>
</reference>
<dbReference type="GO" id="GO:0005886">
    <property type="term" value="C:plasma membrane"/>
    <property type="evidence" value="ECO:0007669"/>
    <property type="project" value="UniProtKB-SubCell"/>
</dbReference>
<dbReference type="Gene3D" id="1.20.1720.10">
    <property type="entry name" value="Multidrug resistance protein D"/>
    <property type="match status" value="1"/>
</dbReference>
<evidence type="ECO:0000256" key="6">
    <source>
        <dbReference type="ARBA" id="ARBA00022989"/>
    </source>
</evidence>
<comment type="caution">
    <text evidence="10">The sequence shown here is derived from an EMBL/GenBank/DDBJ whole genome shotgun (WGS) entry which is preliminary data.</text>
</comment>
<evidence type="ECO:0000256" key="7">
    <source>
        <dbReference type="ARBA" id="ARBA00023136"/>
    </source>
</evidence>
<dbReference type="Proteomes" id="UP000053675">
    <property type="component" value="Unassembled WGS sequence"/>
</dbReference>
<feature type="transmembrane region" description="Helical" evidence="8">
    <location>
        <begin position="305"/>
        <end position="323"/>
    </location>
</feature>
<dbReference type="GO" id="GO:0042910">
    <property type="term" value="F:xenobiotic transmembrane transporter activity"/>
    <property type="evidence" value="ECO:0007669"/>
    <property type="project" value="InterPro"/>
</dbReference>
<dbReference type="RefSeq" id="WP_036480673.1">
    <property type="nucleotide sequence ID" value="NZ_JMQM01000001.1"/>
</dbReference>
<dbReference type="CDD" id="cd17320">
    <property type="entry name" value="MFS_MdfA_MDR_like"/>
    <property type="match status" value="1"/>
</dbReference>
<dbReference type="EMBL" id="JMQM01000001">
    <property type="protein sequence ID" value="KFB10111.1"/>
    <property type="molecule type" value="Genomic_DNA"/>
</dbReference>
<dbReference type="InterPro" id="IPR036259">
    <property type="entry name" value="MFS_trans_sf"/>
</dbReference>
<name>A0A084UAX5_9HYPH</name>
<comment type="similarity">
    <text evidence="2 8">Belongs to the major facilitator superfamily. Bcr/CmlA family.</text>
</comment>
<protein>
    <recommendedName>
        <fullName evidence="8">Bcr/CflA family efflux transporter</fullName>
    </recommendedName>
</protein>
<gene>
    <name evidence="10" type="ORF">EL18_01141</name>
</gene>
<sequence length="401" mass="41891">MSTRVIDRTTPPHILTLVIAAATAAVSMNVFLPVLPEMATFFAADYAVVQLAVSLYLGATAILQLFIGPASDRFGRRPVMLFCFSVFVVSTLAAIFAPTIEILLALRICQAFSAAGMVLSRAIVRDMVEANEAASRIGYVTMGMTAAPMVGPLIGGILGEIYGWQAPFYLMLGFGLFALTVVYLDLGETNHTQSASLGGQFRNYPELFKSRRFWGYSATAAFTSGAFFAFLGGGPFVATELLGLSPSQYGMYFALITFGYMIGNYCSGRFSARIGINRMMLAGNLAAICGMVISLLLFAAGFMHALALFGPSFLVGLGNGITLPNANAGVVSVRPHLAGSASGLGGALQIGGGAALSVISGALLSVESGPFPLVLVMLGSAACGILATLYVMRIARIAGDV</sequence>
<evidence type="ECO:0000256" key="8">
    <source>
        <dbReference type="RuleBase" id="RU365088"/>
    </source>
</evidence>
<keyword evidence="11" id="KW-1185">Reference proteome</keyword>
<feature type="domain" description="Major facilitator superfamily (MFS) profile" evidence="9">
    <location>
        <begin position="13"/>
        <end position="396"/>
    </location>
</feature>
<accession>A0A084UAX5</accession>
<evidence type="ECO:0000313" key="10">
    <source>
        <dbReference type="EMBL" id="KFB10111.1"/>
    </source>
</evidence>
<keyword evidence="6 8" id="KW-1133">Transmembrane helix</keyword>
<dbReference type="PANTHER" id="PTHR43124">
    <property type="entry name" value="PURINE EFFLUX PUMP PBUE"/>
    <property type="match status" value="1"/>
</dbReference>
<feature type="transmembrane region" description="Helical" evidence="8">
    <location>
        <begin position="371"/>
        <end position="392"/>
    </location>
</feature>
<feature type="transmembrane region" description="Helical" evidence="8">
    <location>
        <begin position="213"/>
        <end position="237"/>
    </location>
</feature>